<dbReference type="RefSeq" id="WP_311689593.1">
    <property type="nucleotide sequence ID" value="NZ_JAVRHL010000001.1"/>
</dbReference>
<feature type="chain" id="PRO_5046983295" evidence="7">
    <location>
        <begin position="27"/>
        <end position="213"/>
    </location>
</feature>
<gene>
    <name evidence="9" type="ORF">RM543_03970</name>
</gene>
<evidence type="ECO:0000313" key="10">
    <source>
        <dbReference type="Proteomes" id="UP001265259"/>
    </source>
</evidence>
<comment type="similarity">
    <text evidence="2">Belongs to the thioredoxin family. DsbA subfamily.</text>
</comment>
<dbReference type="InterPro" id="IPR006311">
    <property type="entry name" value="TAT_signal"/>
</dbReference>
<dbReference type="SUPFAM" id="SSF52833">
    <property type="entry name" value="Thioredoxin-like"/>
    <property type="match status" value="1"/>
</dbReference>
<evidence type="ECO:0000256" key="5">
    <source>
        <dbReference type="ARBA" id="ARBA00023157"/>
    </source>
</evidence>
<evidence type="ECO:0000259" key="8">
    <source>
        <dbReference type="PROSITE" id="PS51352"/>
    </source>
</evidence>
<dbReference type="PANTHER" id="PTHR13887:SF14">
    <property type="entry name" value="DISULFIDE BOND FORMATION PROTEIN D"/>
    <property type="match status" value="1"/>
</dbReference>
<accession>A0ABU3DDP2</accession>
<dbReference type="PANTHER" id="PTHR13887">
    <property type="entry name" value="GLUTATHIONE S-TRANSFERASE KAPPA"/>
    <property type="match status" value="1"/>
</dbReference>
<name>A0ABU3DDP2_9RHOB</name>
<keyword evidence="4" id="KW-0560">Oxidoreductase</keyword>
<feature type="domain" description="Thioredoxin" evidence="8">
    <location>
        <begin position="10"/>
        <end position="212"/>
    </location>
</feature>
<dbReference type="PROSITE" id="PS51318">
    <property type="entry name" value="TAT"/>
    <property type="match status" value="1"/>
</dbReference>
<evidence type="ECO:0000256" key="4">
    <source>
        <dbReference type="ARBA" id="ARBA00023002"/>
    </source>
</evidence>
<keyword evidence="6" id="KW-0676">Redox-active center</keyword>
<sequence length="213" mass="23464">MTKTTRRALLGAPFAAAAFAALPAWAQDAETEDATASAAPEIAEMAMGEADAPVTIYEFASFTCPHCASFHLGPLKQLKENYVDTGKVRLVYRDVYFDRPGLWAAMMARCGGQMRFFGIADMLYQNQRDWLQGEPTQIVENLKAIGREAGIGNDKLDACLQDGETAEALFAWYEEGAEENNIQGTPSFVIDGQTYSNMSYDDFAELLDEKLES</sequence>
<dbReference type="Gene3D" id="3.40.30.10">
    <property type="entry name" value="Glutaredoxin"/>
    <property type="match status" value="1"/>
</dbReference>
<dbReference type="EMBL" id="JAVRHL010000001">
    <property type="protein sequence ID" value="MDT0681832.1"/>
    <property type="molecule type" value="Genomic_DNA"/>
</dbReference>
<organism evidence="9 10">
    <name type="scientific">Tropicimonas omnivorans</name>
    <dbReference type="NCBI Taxonomy" id="3075590"/>
    <lineage>
        <taxon>Bacteria</taxon>
        <taxon>Pseudomonadati</taxon>
        <taxon>Pseudomonadota</taxon>
        <taxon>Alphaproteobacteria</taxon>
        <taxon>Rhodobacterales</taxon>
        <taxon>Roseobacteraceae</taxon>
        <taxon>Tropicimonas</taxon>
    </lineage>
</organism>
<dbReference type="PROSITE" id="PS51352">
    <property type="entry name" value="THIOREDOXIN_2"/>
    <property type="match status" value="1"/>
</dbReference>
<evidence type="ECO:0000256" key="6">
    <source>
        <dbReference type="ARBA" id="ARBA00023284"/>
    </source>
</evidence>
<evidence type="ECO:0000256" key="1">
    <source>
        <dbReference type="ARBA" id="ARBA00003565"/>
    </source>
</evidence>
<evidence type="ECO:0000256" key="2">
    <source>
        <dbReference type="ARBA" id="ARBA00005791"/>
    </source>
</evidence>
<proteinExistence type="inferred from homology"/>
<dbReference type="Pfam" id="PF13462">
    <property type="entry name" value="Thioredoxin_4"/>
    <property type="match status" value="1"/>
</dbReference>
<comment type="caution">
    <text evidence="9">The sequence shown here is derived from an EMBL/GenBank/DDBJ whole genome shotgun (WGS) entry which is preliminary data.</text>
</comment>
<keyword evidence="10" id="KW-1185">Reference proteome</keyword>
<keyword evidence="5" id="KW-1015">Disulfide bond</keyword>
<reference evidence="9 10" key="1">
    <citation type="submission" date="2023-09" db="EMBL/GenBank/DDBJ databases">
        <authorList>
            <person name="Rey-Velasco X."/>
        </authorList>
    </citation>
    <scope>NUCLEOTIDE SEQUENCE [LARGE SCALE GENOMIC DNA]</scope>
    <source>
        <strain evidence="9 10">F158</strain>
    </source>
</reference>
<feature type="signal peptide" evidence="7">
    <location>
        <begin position="1"/>
        <end position="26"/>
    </location>
</feature>
<dbReference type="Proteomes" id="UP001265259">
    <property type="component" value="Unassembled WGS sequence"/>
</dbReference>
<dbReference type="InterPro" id="IPR012336">
    <property type="entry name" value="Thioredoxin-like_fold"/>
</dbReference>
<dbReference type="InterPro" id="IPR036249">
    <property type="entry name" value="Thioredoxin-like_sf"/>
</dbReference>
<evidence type="ECO:0000256" key="7">
    <source>
        <dbReference type="SAM" id="SignalP"/>
    </source>
</evidence>
<dbReference type="InterPro" id="IPR013766">
    <property type="entry name" value="Thioredoxin_domain"/>
</dbReference>
<comment type="function">
    <text evidence="1">May be required for disulfide bond formation in some proteins.</text>
</comment>
<evidence type="ECO:0000313" key="9">
    <source>
        <dbReference type="EMBL" id="MDT0681832.1"/>
    </source>
</evidence>
<keyword evidence="3 7" id="KW-0732">Signal</keyword>
<protein>
    <submittedName>
        <fullName evidence="9">DsbA family protein</fullName>
    </submittedName>
</protein>
<evidence type="ECO:0000256" key="3">
    <source>
        <dbReference type="ARBA" id="ARBA00022729"/>
    </source>
</evidence>